<evidence type="ECO:0000259" key="9">
    <source>
        <dbReference type="Pfam" id="PF00482"/>
    </source>
</evidence>
<dbReference type="InterPro" id="IPR018076">
    <property type="entry name" value="T2SS_GspF_dom"/>
</dbReference>
<feature type="domain" description="Type II secretion system protein GspF" evidence="9">
    <location>
        <begin position="66"/>
        <end position="189"/>
    </location>
</feature>
<feature type="transmembrane region" description="Helical" evidence="8">
    <location>
        <begin position="372"/>
        <end position="393"/>
    </location>
</feature>
<evidence type="ECO:0000256" key="4">
    <source>
        <dbReference type="ARBA" id="ARBA00022692"/>
    </source>
</evidence>
<evidence type="ECO:0000256" key="3">
    <source>
        <dbReference type="ARBA" id="ARBA00022475"/>
    </source>
</evidence>
<evidence type="ECO:0000256" key="6">
    <source>
        <dbReference type="ARBA" id="ARBA00023136"/>
    </source>
</evidence>
<protein>
    <submittedName>
        <fullName evidence="10">Type II secretion system F family protein</fullName>
    </submittedName>
</protein>
<dbReference type="PROSITE" id="PS00874">
    <property type="entry name" value="T2SP_F"/>
    <property type="match status" value="1"/>
</dbReference>
<evidence type="ECO:0000256" key="7">
    <source>
        <dbReference type="RuleBase" id="RU003923"/>
    </source>
</evidence>
<dbReference type="Pfam" id="PF00482">
    <property type="entry name" value="T2SSF"/>
    <property type="match status" value="2"/>
</dbReference>
<evidence type="ECO:0000256" key="2">
    <source>
        <dbReference type="ARBA" id="ARBA00022448"/>
    </source>
</evidence>
<dbReference type="InterPro" id="IPR003004">
    <property type="entry name" value="GspF/PilC"/>
</dbReference>
<evidence type="ECO:0000256" key="8">
    <source>
        <dbReference type="SAM" id="Phobius"/>
    </source>
</evidence>
<keyword evidence="3" id="KW-1003">Cell membrane</keyword>
<sequence>MIYKYKAVSENGQVLEGYFEAESQTDVLTMLKSNSYLPVYIEEDLNTDVKLDIFSKKVNKKDIAVFCRQFYTMINAGIGIVKSLDILEKQTENKTLKKGIAALYEDVQKGFTLSEAMKKHEKIFPSLLVNMVEAGEVSGSLDVIMERMAVHFEKENKLENKIKTALVYPVALSIVALAVVIFLLTVVMPTFINMFESSGLALPGPTQALLTISNSLTQYWYLFVSMTIILIVAFLTFKKTDDGRRFLDSLKIRIPGVKKTNVKIITARFSRTLSTLLSSGIPLIQSIEVVGRIVGNKVVQDRLNLAAEDISKGVSLSKTIKDIDIFPPMVDSMIKIGEESGSLDEILYKTADFYDDEVEVALQKMTTLLEPLLLVFMAIVIGFIVIAMAMPMFDMVNTIEI</sequence>
<feature type="transmembrane region" description="Helical" evidence="8">
    <location>
        <begin position="219"/>
        <end position="237"/>
    </location>
</feature>
<reference evidence="10 11" key="1">
    <citation type="submission" date="2021-06" db="EMBL/GenBank/DDBJ databases">
        <authorList>
            <person name="Sun Q."/>
            <person name="Li D."/>
        </authorList>
    </citation>
    <scope>NUCLEOTIDE SEQUENCE [LARGE SCALE GENOMIC DNA]</scope>
    <source>
        <strain evidence="10 11">MSJ-40</strain>
    </source>
</reference>
<comment type="caution">
    <text evidence="10">The sequence shown here is derived from an EMBL/GenBank/DDBJ whole genome shotgun (WGS) entry which is preliminary data.</text>
</comment>
<keyword evidence="4 7" id="KW-0812">Transmembrane</keyword>
<proteinExistence type="inferred from homology"/>
<feature type="transmembrane region" description="Helical" evidence="8">
    <location>
        <begin position="166"/>
        <end position="192"/>
    </location>
</feature>
<dbReference type="InterPro" id="IPR001992">
    <property type="entry name" value="T2SS_GspF/T4SS_PilC_CS"/>
</dbReference>
<dbReference type="PANTHER" id="PTHR30012:SF0">
    <property type="entry name" value="TYPE II SECRETION SYSTEM PROTEIN F-RELATED"/>
    <property type="match status" value="1"/>
</dbReference>
<organism evidence="10 11">
    <name type="scientific">Tissierella simiarum</name>
    <dbReference type="NCBI Taxonomy" id="2841534"/>
    <lineage>
        <taxon>Bacteria</taxon>
        <taxon>Bacillati</taxon>
        <taxon>Bacillota</taxon>
        <taxon>Tissierellia</taxon>
        <taxon>Tissierellales</taxon>
        <taxon>Tissierellaceae</taxon>
        <taxon>Tissierella</taxon>
    </lineage>
</organism>
<keyword evidence="2 7" id="KW-0813">Transport</keyword>
<dbReference type="RefSeq" id="WP_216517697.1">
    <property type="nucleotide sequence ID" value="NZ_JAHLPM010000004.1"/>
</dbReference>
<evidence type="ECO:0000313" key="11">
    <source>
        <dbReference type="Proteomes" id="UP000749471"/>
    </source>
</evidence>
<name>A0ABS6E3L6_9FIRM</name>
<dbReference type="Proteomes" id="UP000749471">
    <property type="component" value="Unassembled WGS sequence"/>
</dbReference>
<evidence type="ECO:0000256" key="1">
    <source>
        <dbReference type="ARBA" id="ARBA00004651"/>
    </source>
</evidence>
<evidence type="ECO:0000256" key="5">
    <source>
        <dbReference type="ARBA" id="ARBA00022989"/>
    </source>
</evidence>
<keyword evidence="11" id="KW-1185">Reference proteome</keyword>
<feature type="domain" description="Type II secretion system protein GspF" evidence="9">
    <location>
        <begin position="269"/>
        <end position="391"/>
    </location>
</feature>
<keyword evidence="5 8" id="KW-1133">Transmembrane helix</keyword>
<comment type="subcellular location">
    <subcellularLocation>
        <location evidence="1 7">Cell membrane</location>
        <topology evidence="1 7">Multi-pass membrane protein</topology>
    </subcellularLocation>
</comment>
<accession>A0ABS6E3L6</accession>
<dbReference type="PANTHER" id="PTHR30012">
    <property type="entry name" value="GENERAL SECRETION PATHWAY PROTEIN"/>
    <property type="match status" value="1"/>
</dbReference>
<evidence type="ECO:0000313" key="10">
    <source>
        <dbReference type="EMBL" id="MBU5437505.1"/>
    </source>
</evidence>
<comment type="similarity">
    <text evidence="7">Belongs to the GSP F family.</text>
</comment>
<gene>
    <name evidence="10" type="ORF">KQI42_05775</name>
</gene>
<keyword evidence="6 8" id="KW-0472">Membrane</keyword>
<dbReference type="EMBL" id="JAHLPM010000004">
    <property type="protein sequence ID" value="MBU5437505.1"/>
    <property type="molecule type" value="Genomic_DNA"/>
</dbReference>